<name>A0A6A6HWC5_9PLEO</name>
<feature type="compositionally biased region" description="Polar residues" evidence="1">
    <location>
        <begin position="288"/>
        <end position="314"/>
    </location>
</feature>
<feature type="region of interest" description="Disordered" evidence="1">
    <location>
        <begin position="257"/>
        <end position="357"/>
    </location>
</feature>
<evidence type="ECO:0000313" key="4">
    <source>
        <dbReference type="Proteomes" id="UP000800094"/>
    </source>
</evidence>
<feature type="compositionally biased region" description="Basic and acidic residues" evidence="1">
    <location>
        <begin position="335"/>
        <end position="344"/>
    </location>
</feature>
<gene>
    <name evidence="3" type="ORF">BU26DRAFT_571016</name>
</gene>
<accession>A0A6A6HWC5</accession>
<evidence type="ECO:0000259" key="2">
    <source>
        <dbReference type="Pfam" id="PF13391"/>
    </source>
</evidence>
<organism evidence="3 4">
    <name type="scientific">Trematosphaeria pertusa</name>
    <dbReference type="NCBI Taxonomy" id="390896"/>
    <lineage>
        <taxon>Eukaryota</taxon>
        <taxon>Fungi</taxon>
        <taxon>Dikarya</taxon>
        <taxon>Ascomycota</taxon>
        <taxon>Pezizomycotina</taxon>
        <taxon>Dothideomycetes</taxon>
        <taxon>Pleosporomycetidae</taxon>
        <taxon>Pleosporales</taxon>
        <taxon>Massarineae</taxon>
        <taxon>Trematosphaeriaceae</taxon>
        <taxon>Trematosphaeria</taxon>
    </lineage>
</organism>
<feature type="region of interest" description="Disordered" evidence="1">
    <location>
        <begin position="1"/>
        <end position="49"/>
    </location>
</feature>
<dbReference type="OrthoDB" id="3800761at2759"/>
<dbReference type="AlphaFoldDB" id="A0A6A6HWC5"/>
<dbReference type="EMBL" id="ML987208">
    <property type="protein sequence ID" value="KAF2242337.1"/>
    <property type="molecule type" value="Genomic_DNA"/>
</dbReference>
<feature type="compositionally biased region" description="Pro residues" evidence="1">
    <location>
        <begin position="321"/>
        <end position="331"/>
    </location>
</feature>
<evidence type="ECO:0000256" key="1">
    <source>
        <dbReference type="SAM" id="MobiDB-lite"/>
    </source>
</evidence>
<keyword evidence="4" id="KW-1185">Reference proteome</keyword>
<reference evidence="3" key="1">
    <citation type="journal article" date="2020" name="Stud. Mycol.">
        <title>101 Dothideomycetes genomes: a test case for predicting lifestyles and emergence of pathogens.</title>
        <authorList>
            <person name="Haridas S."/>
            <person name="Albert R."/>
            <person name="Binder M."/>
            <person name="Bloem J."/>
            <person name="Labutti K."/>
            <person name="Salamov A."/>
            <person name="Andreopoulos B."/>
            <person name="Baker S."/>
            <person name="Barry K."/>
            <person name="Bills G."/>
            <person name="Bluhm B."/>
            <person name="Cannon C."/>
            <person name="Castanera R."/>
            <person name="Culley D."/>
            <person name="Daum C."/>
            <person name="Ezra D."/>
            <person name="Gonzalez J."/>
            <person name="Henrissat B."/>
            <person name="Kuo A."/>
            <person name="Liang C."/>
            <person name="Lipzen A."/>
            <person name="Lutzoni F."/>
            <person name="Magnuson J."/>
            <person name="Mondo S."/>
            <person name="Nolan M."/>
            <person name="Ohm R."/>
            <person name="Pangilinan J."/>
            <person name="Park H.-J."/>
            <person name="Ramirez L."/>
            <person name="Alfaro M."/>
            <person name="Sun H."/>
            <person name="Tritt A."/>
            <person name="Yoshinaga Y."/>
            <person name="Zwiers L.-H."/>
            <person name="Turgeon B."/>
            <person name="Goodwin S."/>
            <person name="Spatafora J."/>
            <person name="Crous P."/>
            <person name="Grigoriev I."/>
        </authorList>
    </citation>
    <scope>NUCLEOTIDE SEQUENCE</scope>
    <source>
        <strain evidence="3">CBS 122368</strain>
    </source>
</reference>
<dbReference type="Proteomes" id="UP000800094">
    <property type="component" value="Unassembled WGS sequence"/>
</dbReference>
<protein>
    <recommendedName>
        <fullName evidence="2">HNH nuclease domain-containing protein</fullName>
    </recommendedName>
</protein>
<evidence type="ECO:0000313" key="3">
    <source>
        <dbReference type="EMBL" id="KAF2242337.1"/>
    </source>
</evidence>
<feature type="compositionally biased region" description="Basic and acidic residues" evidence="1">
    <location>
        <begin position="14"/>
        <end position="23"/>
    </location>
</feature>
<dbReference type="Pfam" id="PF13391">
    <property type="entry name" value="HNH_2"/>
    <property type="match status" value="1"/>
</dbReference>
<dbReference type="RefSeq" id="XP_033677341.1">
    <property type="nucleotide sequence ID" value="XM_033834097.1"/>
</dbReference>
<feature type="compositionally biased region" description="Basic residues" evidence="1">
    <location>
        <begin position="32"/>
        <end position="45"/>
    </location>
</feature>
<dbReference type="InterPro" id="IPR003615">
    <property type="entry name" value="HNH_nuc"/>
</dbReference>
<feature type="domain" description="HNH nuclease" evidence="2">
    <location>
        <begin position="65"/>
        <end position="120"/>
    </location>
</feature>
<feature type="region of interest" description="Disordered" evidence="1">
    <location>
        <begin position="396"/>
        <end position="426"/>
    </location>
</feature>
<proteinExistence type="predicted"/>
<sequence length="487" mass="54632">MSMPPPGAQFTTSRAEKHAREPNNEEESSSAKRSRSSRHHSHHSRSFSARVKEELTQIYERGVCWACRAHTRIERAHVVPREDPQLSDLSDLGLLNLESYGDLHNAIPLCSNCHDAFDNRYKPKLVVVPAYLDYFFDKERVWQERFTTIPESRLPPTAETYFEHCVQMDPQTGIPNATRGGVYMCYVDQNYMAEGWPGPFVYERNWHGDPMAMLYRAIQAAERIVWSGNMPVEVKDDLMELHVLYEKGNKLQRQLFRAGSGPFPAPSAPTAQVGSTGRAGPSFPPPSTGQGSSQNPDNSQDASQGPHQQGSQIVYHNPAAPSLPPSPPPTASPNTEKKRCRESSEDADVSASLPPKKHMRLDADYGVRVVEAMDQHLASNDEFPMLHVYLAQITASAPPHSEDDESKIPKEGPEMPDPYSSDYTSQPDIHFDTCGRGTSTLYHRAHSSASSDKDADLHVRRRRGRIWRYGPWYSAEDAVERKRAILG</sequence>
<dbReference type="GeneID" id="54587427"/>